<organism evidence="3 4">
    <name type="scientific">Bosea spartocytisi</name>
    <dbReference type="NCBI Taxonomy" id="2773451"/>
    <lineage>
        <taxon>Bacteria</taxon>
        <taxon>Pseudomonadati</taxon>
        <taxon>Pseudomonadota</taxon>
        <taxon>Alphaproteobacteria</taxon>
        <taxon>Hyphomicrobiales</taxon>
        <taxon>Boseaceae</taxon>
        <taxon>Bosea</taxon>
    </lineage>
</organism>
<evidence type="ECO:0000256" key="2">
    <source>
        <dbReference type="SAM" id="SignalP"/>
    </source>
</evidence>
<protein>
    <submittedName>
        <fullName evidence="3">Uncharacterized protein</fullName>
    </submittedName>
</protein>
<keyword evidence="4" id="KW-1185">Reference proteome</keyword>
<accession>A0A927EF73</accession>
<comment type="caution">
    <text evidence="3">The sequence shown here is derived from an EMBL/GenBank/DDBJ whole genome shotgun (WGS) entry which is preliminary data.</text>
</comment>
<feature type="chain" id="PRO_5036796131" evidence="2">
    <location>
        <begin position="22"/>
        <end position="281"/>
    </location>
</feature>
<dbReference type="Proteomes" id="UP000619295">
    <property type="component" value="Unassembled WGS sequence"/>
</dbReference>
<evidence type="ECO:0000313" key="4">
    <source>
        <dbReference type="Proteomes" id="UP000619295"/>
    </source>
</evidence>
<dbReference type="AlphaFoldDB" id="A0A927EF73"/>
<feature type="region of interest" description="Disordered" evidence="1">
    <location>
        <begin position="227"/>
        <end position="247"/>
    </location>
</feature>
<gene>
    <name evidence="3" type="ORF">IED13_25935</name>
</gene>
<evidence type="ECO:0000313" key="3">
    <source>
        <dbReference type="EMBL" id="MBD3849155.1"/>
    </source>
</evidence>
<sequence>MRMLPIAMVITVTSFTLPGHASVPTNDAAALTQRSEQSATTIKLVPVTTKRQEANKGVKCAVTTGKKANVTNPTVEPQNGAGAKKIQSYAPEMPATVDPEARGGTLNSQTRFQSTATVVGGVEASHSTIGAARTGYQTASQEVGKADTVMGALDMNSAARTQNDLSWNGLIGSTNLWVTALNAQNLFANSEISRASSGMRAPARQSRPQSGSVCPIGMIGASTTADPCRAPASCQTSQPGATPDPACVSARATDSDGNVLFYLAAIQNAANAAAGAVTAGQ</sequence>
<keyword evidence="2" id="KW-0732">Signal</keyword>
<evidence type="ECO:0000256" key="1">
    <source>
        <dbReference type="SAM" id="MobiDB-lite"/>
    </source>
</evidence>
<feature type="signal peptide" evidence="2">
    <location>
        <begin position="1"/>
        <end position="21"/>
    </location>
</feature>
<reference evidence="3" key="1">
    <citation type="submission" date="2020-09" db="EMBL/GenBank/DDBJ databases">
        <title>Bosea spartocytisi sp. nov. a root nodule endophyte of Spartocytisus supranubius in the high mountain ecosystem fo the Teide National Park (Canary Islands, Spain).</title>
        <authorList>
            <person name="Pulido-Suarez L."/>
            <person name="Peix A."/>
            <person name="Igual J.M."/>
            <person name="Socas-Perez N."/>
            <person name="Velazquez E."/>
            <person name="Flores-Felix J.D."/>
            <person name="Leon-Barrios M."/>
        </authorList>
    </citation>
    <scope>NUCLEOTIDE SEQUENCE</scope>
    <source>
        <strain evidence="3">SSUT16</strain>
    </source>
</reference>
<name>A0A927EF73_9HYPH</name>
<dbReference type="EMBL" id="JACXWY010000030">
    <property type="protein sequence ID" value="MBD3849155.1"/>
    <property type="molecule type" value="Genomic_DNA"/>
</dbReference>
<proteinExistence type="predicted"/>
<dbReference type="RefSeq" id="WP_191125886.1">
    <property type="nucleotide sequence ID" value="NZ_JACXWY010000030.1"/>
</dbReference>